<dbReference type="Pfam" id="PF01256">
    <property type="entry name" value="Carb_kinase"/>
    <property type="match status" value="1"/>
</dbReference>
<feature type="binding site" evidence="6">
    <location>
        <position position="217"/>
    </location>
    <ligand>
        <name>(6S)-NADPHX</name>
        <dbReference type="ChEBI" id="CHEBI:64076"/>
    </ligand>
</feature>
<evidence type="ECO:0000256" key="2">
    <source>
        <dbReference type="ARBA" id="ARBA00022840"/>
    </source>
</evidence>
<comment type="similarity">
    <text evidence="6">Belongs to the NnrD/CARKD family.</text>
</comment>
<feature type="binding site" evidence="6">
    <location>
        <position position="100"/>
    </location>
    <ligand>
        <name>(6S)-NADPHX</name>
        <dbReference type="ChEBI" id="CHEBI:64076"/>
    </ligand>
</feature>
<comment type="cofactor">
    <cofactor evidence="6">
        <name>Mg(2+)</name>
        <dbReference type="ChEBI" id="CHEBI:18420"/>
    </cofactor>
</comment>
<dbReference type="AlphaFoldDB" id="A0A091BRM4"/>
<keyword evidence="8" id="KW-0418">Kinase</keyword>
<evidence type="ECO:0000313" key="9">
    <source>
        <dbReference type="EMBL" id="SFL38690.1"/>
    </source>
</evidence>
<evidence type="ECO:0000256" key="3">
    <source>
        <dbReference type="ARBA" id="ARBA00022857"/>
    </source>
</evidence>
<evidence type="ECO:0000259" key="7">
    <source>
        <dbReference type="PROSITE" id="PS51383"/>
    </source>
</evidence>
<reference evidence="8 10" key="1">
    <citation type="journal article" date="2014" name="Genome Announc.">
        <title>Draft Genome Sequences of Streptococcus bovis Strains ATCC 33317 and JB1.</title>
        <authorList>
            <person name="Benahmed F.H."/>
            <person name="Gopinath G.R."/>
            <person name="Harbottle H."/>
            <person name="Cotta M.A."/>
            <person name="Luo Y."/>
            <person name="Henderson C."/>
            <person name="Teri P."/>
            <person name="Soppet D."/>
            <person name="Rasmussen M."/>
            <person name="Whitehead T.R."/>
            <person name="Davidson M."/>
        </authorList>
    </citation>
    <scope>NUCLEOTIDE SEQUENCE [LARGE SCALE GENOMIC DNA]</scope>
    <source>
        <strain evidence="8 10">JB1</strain>
    </source>
</reference>
<proteinExistence type="inferred from homology"/>
<dbReference type="GO" id="GO:0052855">
    <property type="term" value="F:ADP-dependent NAD(P)H-hydrate dehydratase activity"/>
    <property type="evidence" value="ECO:0007669"/>
    <property type="project" value="UniProtKB-UniRule"/>
</dbReference>
<keyword evidence="5 6" id="KW-0456">Lyase</keyword>
<dbReference type="GO" id="GO:0005524">
    <property type="term" value="F:ATP binding"/>
    <property type="evidence" value="ECO:0007669"/>
    <property type="project" value="UniProtKB-KW"/>
</dbReference>
<comment type="catalytic activity">
    <reaction evidence="6">
        <text>(6S)-NADHX + ADP = AMP + phosphate + NADH + H(+)</text>
        <dbReference type="Rhea" id="RHEA:32223"/>
        <dbReference type="ChEBI" id="CHEBI:15378"/>
        <dbReference type="ChEBI" id="CHEBI:43474"/>
        <dbReference type="ChEBI" id="CHEBI:57945"/>
        <dbReference type="ChEBI" id="CHEBI:64074"/>
        <dbReference type="ChEBI" id="CHEBI:456215"/>
        <dbReference type="ChEBI" id="CHEBI:456216"/>
        <dbReference type="EC" id="4.2.1.136"/>
    </reaction>
</comment>
<evidence type="ECO:0000256" key="6">
    <source>
        <dbReference type="HAMAP-Rule" id="MF_01965"/>
    </source>
</evidence>
<dbReference type="Proteomes" id="UP000182793">
    <property type="component" value="Unassembled WGS sequence"/>
</dbReference>
<dbReference type="GO" id="GO:0046496">
    <property type="term" value="P:nicotinamide nucleotide metabolic process"/>
    <property type="evidence" value="ECO:0007669"/>
    <property type="project" value="UniProtKB-UniRule"/>
</dbReference>
<name>A0A091BRM4_STREI</name>
<feature type="binding site" evidence="6">
    <location>
        <position position="152"/>
    </location>
    <ligand>
        <name>(6S)-NADPHX</name>
        <dbReference type="ChEBI" id="CHEBI:64076"/>
    </ligand>
</feature>
<dbReference type="RefSeq" id="WP_039697271.1">
    <property type="nucleotide sequence ID" value="NZ_AUZH01000027.1"/>
</dbReference>
<evidence type="ECO:0000256" key="5">
    <source>
        <dbReference type="ARBA" id="ARBA00023239"/>
    </source>
</evidence>
<organism evidence="8 10">
    <name type="scientific">Streptococcus equinus JB1</name>
    <dbReference type="NCBI Taxonomy" id="1294274"/>
    <lineage>
        <taxon>Bacteria</taxon>
        <taxon>Bacillati</taxon>
        <taxon>Bacillota</taxon>
        <taxon>Bacilli</taxon>
        <taxon>Lactobacillales</taxon>
        <taxon>Streptococcaceae</taxon>
        <taxon>Streptococcus</taxon>
    </lineage>
</organism>
<dbReference type="PANTHER" id="PTHR12592:SF0">
    <property type="entry name" value="ATP-DEPENDENT (S)-NAD(P)H-HYDRATE DEHYDRATASE"/>
    <property type="match status" value="1"/>
</dbReference>
<dbReference type="InterPro" id="IPR017953">
    <property type="entry name" value="Carbohydrate_kinase_pred_CS"/>
</dbReference>
<accession>A0A091BRM4</accession>
<dbReference type="NCBIfam" id="TIGR00196">
    <property type="entry name" value="yjeF_cterm"/>
    <property type="match status" value="1"/>
</dbReference>
<feature type="binding site" evidence="6">
    <location>
        <begin position="188"/>
        <end position="192"/>
    </location>
    <ligand>
        <name>AMP</name>
        <dbReference type="ChEBI" id="CHEBI:456215"/>
    </ligand>
</feature>
<dbReference type="GO" id="GO:0016301">
    <property type="term" value="F:kinase activity"/>
    <property type="evidence" value="ECO:0007669"/>
    <property type="project" value="UniProtKB-KW"/>
</dbReference>
<feature type="binding site" evidence="6">
    <location>
        <position position="39"/>
    </location>
    <ligand>
        <name>(6S)-NADPHX</name>
        <dbReference type="ChEBI" id="CHEBI:64076"/>
    </ligand>
</feature>
<keyword evidence="11" id="KW-1185">Reference proteome</keyword>
<keyword evidence="8" id="KW-0808">Transferase</keyword>
<evidence type="ECO:0000313" key="11">
    <source>
        <dbReference type="Proteomes" id="UP000182793"/>
    </source>
</evidence>
<evidence type="ECO:0000313" key="8">
    <source>
        <dbReference type="EMBL" id="KFN87140.1"/>
    </source>
</evidence>
<dbReference type="SUPFAM" id="SSF53613">
    <property type="entry name" value="Ribokinase-like"/>
    <property type="match status" value="1"/>
</dbReference>
<gene>
    <name evidence="6" type="primary">nnrD</name>
    <name evidence="8" type="ORF">H702_08545</name>
    <name evidence="9" type="ORF">SAMN02910290_01616</name>
</gene>
<dbReference type="Proteomes" id="UP000029382">
    <property type="component" value="Unassembled WGS sequence"/>
</dbReference>
<dbReference type="HAMAP" id="MF_01965">
    <property type="entry name" value="NADHX_dehydratase"/>
    <property type="match status" value="1"/>
</dbReference>
<dbReference type="EC" id="4.2.1.136" evidence="6"/>
<reference evidence="9 11" key="2">
    <citation type="submission" date="2016-10" db="EMBL/GenBank/DDBJ databases">
        <authorList>
            <person name="Varghese N."/>
            <person name="Submissions S."/>
        </authorList>
    </citation>
    <scope>NUCLEOTIDE SEQUENCE [LARGE SCALE GENOMIC DNA]</scope>
    <source>
        <strain evidence="9 11">JB1</strain>
    </source>
</reference>
<evidence type="ECO:0000256" key="1">
    <source>
        <dbReference type="ARBA" id="ARBA00022741"/>
    </source>
</evidence>
<keyword evidence="2 6" id="KW-0067">ATP-binding</keyword>
<keyword evidence="3 6" id="KW-0521">NADP</keyword>
<dbReference type="EMBL" id="FOTG01000009">
    <property type="protein sequence ID" value="SFL38690.1"/>
    <property type="molecule type" value="Genomic_DNA"/>
</dbReference>
<dbReference type="EMBL" id="AUZH01000027">
    <property type="protein sequence ID" value="KFN87140.1"/>
    <property type="molecule type" value="Genomic_DNA"/>
</dbReference>
<comment type="catalytic activity">
    <reaction evidence="6">
        <text>(6S)-NADPHX + ADP = AMP + phosphate + NADPH + H(+)</text>
        <dbReference type="Rhea" id="RHEA:32235"/>
        <dbReference type="ChEBI" id="CHEBI:15378"/>
        <dbReference type="ChEBI" id="CHEBI:43474"/>
        <dbReference type="ChEBI" id="CHEBI:57783"/>
        <dbReference type="ChEBI" id="CHEBI:64076"/>
        <dbReference type="ChEBI" id="CHEBI:456215"/>
        <dbReference type="ChEBI" id="CHEBI:456216"/>
        <dbReference type="EC" id="4.2.1.136"/>
    </reaction>
</comment>
<feature type="domain" description="YjeF C-terminal" evidence="7">
    <location>
        <begin position="4"/>
        <end position="275"/>
    </location>
</feature>
<comment type="function">
    <text evidence="6">Catalyzes the dehydration of the S-form of NAD(P)HX at the expense of ADP, which is converted to AMP. Together with NAD(P)HX epimerase, which catalyzes the epimerization of the S- and R-forms, the enzyme allows the repair of both epimers of NAD(P)HX, a damaged form of NAD(P)H that is a result of enzymatic or heat-dependent hydration.</text>
</comment>
<dbReference type="PROSITE" id="PS51383">
    <property type="entry name" value="YJEF_C_3"/>
    <property type="match status" value="1"/>
</dbReference>
<protein>
    <recommendedName>
        <fullName evidence="6">ADP-dependent (S)-NAD(P)H-hydrate dehydratase</fullName>
        <ecNumber evidence="6">4.2.1.136</ecNumber>
    </recommendedName>
    <alternativeName>
        <fullName evidence="6">ADP-dependent NAD(P)HX dehydratase</fullName>
    </alternativeName>
</protein>
<dbReference type="InterPro" id="IPR029056">
    <property type="entry name" value="Ribokinase-like"/>
</dbReference>
<evidence type="ECO:0000256" key="4">
    <source>
        <dbReference type="ARBA" id="ARBA00023027"/>
    </source>
</evidence>
<dbReference type="GO" id="GO:0052856">
    <property type="term" value="F:NAD(P)HX epimerase activity"/>
    <property type="evidence" value="ECO:0007669"/>
    <property type="project" value="TreeGrafter"/>
</dbReference>
<dbReference type="PANTHER" id="PTHR12592">
    <property type="entry name" value="ATP-DEPENDENT (S)-NAD(P)H-HYDRATE DEHYDRATASE FAMILY MEMBER"/>
    <property type="match status" value="1"/>
</dbReference>
<evidence type="ECO:0000313" key="10">
    <source>
        <dbReference type="Proteomes" id="UP000029382"/>
    </source>
</evidence>
<dbReference type="GO" id="GO:0110051">
    <property type="term" value="P:metabolite repair"/>
    <property type="evidence" value="ECO:0007669"/>
    <property type="project" value="TreeGrafter"/>
</dbReference>
<keyword evidence="1 6" id="KW-0547">Nucleotide-binding</keyword>
<sequence length="277" mass="29620">MIIDERLARKVVVKRQADSHKGTYGRVLLIGGFYPYGGAIIMSALAAVKSGAGLVTVATERENIVALHTQLPEAMAFDCEDEEFLAENLTKADVVLIGPGLGENSKAKRVFEEVLSKVSENQILLVDGSALNLLAKAMPFFCQAGHIILTPHQKEWERLSGLAIADQSLENTQAALAIFPKETILVAKSHHTKILQGSQVGELTVGGPYQATGGMGDTLCGMIAGFVAQFKDNLFESVAVATYLHSAIADQLGQEAYVVLPTTISAVLPKAMKKLSE</sequence>
<dbReference type="PROSITE" id="PS01049">
    <property type="entry name" value="YJEF_C_1"/>
    <property type="match status" value="1"/>
</dbReference>
<dbReference type="Gene3D" id="3.40.1190.20">
    <property type="match status" value="1"/>
</dbReference>
<dbReference type="CDD" id="cd01171">
    <property type="entry name" value="YXKO-related"/>
    <property type="match status" value="1"/>
</dbReference>
<dbReference type="InterPro" id="IPR000631">
    <property type="entry name" value="CARKD"/>
</dbReference>
<comment type="caution">
    <text evidence="8">The sequence shown here is derived from an EMBL/GenBank/DDBJ whole genome shotgun (WGS) entry which is preliminary data.</text>
</comment>
<keyword evidence="4 6" id="KW-0520">NAD</keyword>
<comment type="subunit">
    <text evidence="6">Homotetramer.</text>
</comment>
<feature type="binding site" evidence="6">
    <location>
        <position position="216"/>
    </location>
    <ligand>
        <name>AMP</name>
        <dbReference type="ChEBI" id="CHEBI:456215"/>
    </ligand>
</feature>